<dbReference type="InterPro" id="IPR000243">
    <property type="entry name" value="Pept_T1A_subB"/>
</dbReference>
<organism evidence="10 11">
    <name type="scientific">Micractinium conductrix</name>
    <dbReference type="NCBI Taxonomy" id="554055"/>
    <lineage>
        <taxon>Eukaryota</taxon>
        <taxon>Viridiplantae</taxon>
        <taxon>Chlorophyta</taxon>
        <taxon>core chlorophytes</taxon>
        <taxon>Trebouxiophyceae</taxon>
        <taxon>Chlorellales</taxon>
        <taxon>Chlorellaceae</taxon>
        <taxon>Chlorella clade</taxon>
        <taxon>Micractinium</taxon>
    </lineage>
</organism>
<dbReference type="GO" id="GO:0051603">
    <property type="term" value="P:proteolysis involved in protein catabolic process"/>
    <property type="evidence" value="ECO:0007669"/>
    <property type="project" value="InterPro"/>
</dbReference>
<dbReference type="PANTHER" id="PTHR32194">
    <property type="entry name" value="METALLOPROTEASE TLDD"/>
    <property type="match status" value="1"/>
</dbReference>
<evidence type="ECO:0000256" key="9">
    <source>
        <dbReference type="RuleBase" id="RU004203"/>
    </source>
</evidence>
<dbReference type="EMBL" id="LHPF02000001">
    <property type="protein sequence ID" value="PSC76812.1"/>
    <property type="molecule type" value="Genomic_DNA"/>
</dbReference>
<evidence type="ECO:0000313" key="11">
    <source>
        <dbReference type="Proteomes" id="UP000239649"/>
    </source>
</evidence>
<comment type="subunit">
    <text evidence="9">Component of the proteasome complex.</text>
</comment>
<evidence type="ECO:0000256" key="6">
    <source>
        <dbReference type="ARBA" id="ARBA00022801"/>
    </source>
</evidence>
<comment type="similarity">
    <text evidence="9">Belongs to the peptidase T1B family.</text>
</comment>
<evidence type="ECO:0000313" key="10">
    <source>
        <dbReference type="EMBL" id="PSC76812.1"/>
    </source>
</evidence>
<dbReference type="Gene3D" id="3.60.20.10">
    <property type="entry name" value="Glutamine Phosphoribosylpyrophosphate, subunit 1, domain 1"/>
    <property type="match status" value="1"/>
</dbReference>
<dbReference type="InterPro" id="IPR029055">
    <property type="entry name" value="Ntn_hydrolases_N"/>
</dbReference>
<evidence type="ECO:0000256" key="1">
    <source>
        <dbReference type="ARBA" id="ARBA00001198"/>
    </source>
</evidence>
<dbReference type="PRINTS" id="PR00141">
    <property type="entry name" value="PROTEASOME"/>
</dbReference>
<evidence type="ECO:0000256" key="7">
    <source>
        <dbReference type="ARBA" id="ARBA00022942"/>
    </source>
</evidence>
<keyword evidence="11" id="KW-1185">Reference proteome</keyword>
<comment type="catalytic activity">
    <reaction evidence="1">
        <text>Cleavage of peptide bonds with very broad specificity.</text>
        <dbReference type="EC" id="3.4.25.1"/>
    </reaction>
</comment>
<dbReference type="GO" id="GO:0019774">
    <property type="term" value="C:proteasome core complex, beta-subunit complex"/>
    <property type="evidence" value="ECO:0007669"/>
    <property type="project" value="UniProtKB-ARBA"/>
</dbReference>
<dbReference type="GO" id="GO:0005737">
    <property type="term" value="C:cytoplasm"/>
    <property type="evidence" value="ECO:0007669"/>
    <property type="project" value="UniProtKB-SubCell"/>
</dbReference>
<dbReference type="PANTHER" id="PTHR32194:SF0">
    <property type="entry name" value="ATP-DEPENDENT PROTEASE SUBUNIT HSLV"/>
    <property type="match status" value="1"/>
</dbReference>
<comment type="function">
    <text evidence="9">Component of the proteasome, a multicatalytic proteinase complex which is characterized by its ability to cleave peptides with Arg, Phe, Tyr, Leu, and Glu adjacent to the leaving group at neutral or slightly basic pH. The proteasome has an ATP-dependent proteolytic activity.</text>
</comment>
<keyword evidence="4" id="KW-0645">Protease</keyword>
<proteinExistence type="inferred from homology"/>
<dbReference type="Proteomes" id="UP000239649">
    <property type="component" value="Unassembled WGS sequence"/>
</dbReference>
<dbReference type="STRING" id="554055.A0A2P6VRV6"/>
<keyword evidence="5" id="KW-0888">Threonine protease</keyword>
<comment type="function">
    <text evidence="2">The proteasome is a multicatalytic proteinase complex which is characterized by its ability to cleave peptides with Arg, Phe, Tyr, Leu, and Glu adjacent to the leaving group at neutral or slightly basic pH. The proteasome has an ATP-dependent proteolytic activity.</text>
</comment>
<dbReference type="GO" id="GO:0004298">
    <property type="term" value="F:threonine-type endopeptidase activity"/>
    <property type="evidence" value="ECO:0007669"/>
    <property type="project" value="UniProtKB-KW"/>
</dbReference>
<sequence>MADGGPSGLDAPPHTGTTIVAVSYAGGVVIGADSRVSTGTYVSNRASDKITSLCDNVYLLRSGSAADTQAVSDYVRYFTESHEMQLNRTPGVWTVANLVKEMNYQYKHLVGAMIVAGWDEDEGGQVYGCPIGGTISREPWTTDGSGSTFLWGLLDSEFKDGMSRQEAEDLTATALALAMSRDGSSGGVIRLVTICKEGAERRLITPEQHPVFWDEIPAPMGMIV</sequence>
<evidence type="ECO:0000256" key="8">
    <source>
        <dbReference type="PIRSR" id="PIRSR600243-1"/>
    </source>
</evidence>
<evidence type="ECO:0000256" key="5">
    <source>
        <dbReference type="ARBA" id="ARBA00022698"/>
    </source>
</evidence>
<reference evidence="10 11" key="1">
    <citation type="journal article" date="2018" name="Plant J.">
        <title>Genome sequences of Chlorella sorokiniana UTEX 1602 and Micractinium conductrix SAG 241.80: implications to maltose excretion by a green alga.</title>
        <authorList>
            <person name="Arriola M.B."/>
            <person name="Velmurugan N."/>
            <person name="Zhang Y."/>
            <person name="Plunkett M.H."/>
            <person name="Hondzo H."/>
            <person name="Barney B.M."/>
        </authorList>
    </citation>
    <scope>NUCLEOTIDE SEQUENCE [LARGE SCALE GENOMIC DNA]</scope>
    <source>
        <strain evidence="10 11">SAG 241.80</strain>
    </source>
</reference>
<keyword evidence="3 9" id="KW-0963">Cytoplasm</keyword>
<dbReference type="OrthoDB" id="7854943at2759"/>
<gene>
    <name evidence="10" type="primary">g584</name>
    <name evidence="10" type="ORF">C2E20_0584</name>
</gene>
<dbReference type="AlphaFoldDB" id="A0A2P6VRV6"/>
<evidence type="ECO:0000256" key="4">
    <source>
        <dbReference type="ARBA" id="ARBA00022670"/>
    </source>
</evidence>
<dbReference type="SUPFAM" id="SSF56235">
    <property type="entry name" value="N-terminal nucleophile aminohydrolases (Ntn hydrolases)"/>
    <property type="match status" value="1"/>
</dbReference>
<dbReference type="PROSITE" id="PS51476">
    <property type="entry name" value="PROTEASOME_BETA_2"/>
    <property type="match status" value="1"/>
</dbReference>
<accession>A0A2P6VRV6</accession>
<comment type="caution">
    <text evidence="10">The sequence shown here is derived from an EMBL/GenBank/DDBJ whole genome shotgun (WGS) entry which is preliminary data.</text>
</comment>
<name>A0A2P6VRV6_9CHLO</name>
<dbReference type="GO" id="GO:0005634">
    <property type="term" value="C:nucleus"/>
    <property type="evidence" value="ECO:0007669"/>
    <property type="project" value="UniProtKB-SubCell"/>
</dbReference>
<evidence type="ECO:0000256" key="2">
    <source>
        <dbReference type="ARBA" id="ARBA00002000"/>
    </source>
</evidence>
<dbReference type="InterPro" id="IPR023333">
    <property type="entry name" value="Proteasome_suB-type"/>
</dbReference>
<dbReference type="CDD" id="cd03762">
    <property type="entry name" value="proteasome_beta_type_6"/>
    <property type="match status" value="1"/>
</dbReference>
<dbReference type="InterPro" id="IPR001353">
    <property type="entry name" value="Proteasome_sua/b"/>
</dbReference>
<dbReference type="InterPro" id="IPR016050">
    <property type="entry name" value="Proteasome_bsu_CS"/>
</dbReference>
<comment type="subcellular location">
    <subcellularLocation>
        <location evidence="9">Cytoplasm</location>
    </subcellularLocation>
    <subcellularLocation>
        <location evidence="9">Nucleus</location>
    </subcellularLocation>
</comment>
<protein>
    <recommendedName>
        <fullName evidence="9">Proteasome subunit beta</fullName>
    </recommendedName>
</protein>
<dbReference type="PROSITE" id="PS00854">
    <property type="entry name" value="PROTEASOME_BETA_1"/>
    <property type="match status" value="1"/>
</dbReference>
<evidence type="ECO:0000256" key="3">
    <source>
        <dbReference type="ARBA" id="ARBA00022490"/>
    </source>
</evidence>
<keyword evidence="6" id="KW-0378">Hydrolase</keyword>
<keyword evidence="9" id="KW-0539">Nucleus</keyword>
<dbReference type="Pfam" id="PF00227">
    <property type="entry name" value="Proteasome"/>
    <property type="match status" value="1"/>
</dbReference>
<keyword evidence="7 9" id="KW-0647">Proteasome</keyword>
<feature type="active site" description="Nucleophile" evidence="8">
    <location>
        <position position="17"/>
    </location>
</feature>